<dbReference type="GO" id="GO:0000160">
    <property type="term" value="P:phosphorelay signal transduction system"/>
    <property type="evidence" value="ECO:0007669"/>
    <property type="project" value="InterPro"/>
</dbReference>
<dbReference type="Proteomes" id="UP001239267">
    <property type="component" value="Unassembled WGS sequence"/>
</dbReference>
<dbReference type="CDD" id="cd15831">
    <property type="entry name" value="BTAD"/>
    <property type="match status" value="1"/>
</dbReference>
<dbReference type="RefSeq" id="WP_141180990.1">
    <property type="nucleotide sequence ID" value="NZ_JAUSTB010000008.1"/>
</dbReference>
<dbReference type="SMART" id="SM00862">
    <property type="entry name" value="Trans_reg_C"/>
    <property type="match status" value="1"/>
</dbReference>
<evidence type="ECO:0000256" key="2">
    <source>
        <dbReference type="ARBA" id="ARBA00023125"/>
    </source>
</evidence>
<dbReference type="Pfam" id="PF00931">
    <property type="entry name" value="NB-ARC"/>
    <property type="match status" value="1"/>
</dbReference>
<dbReference type="SUPFAM" id="SSF52540">
    <property type="entry name" value="P-loop containing nucleoside triphosphate hydrolases"/>
    <property type="match status" value="1"/>
</dbReference>
<dbReference type="SUPFAM" id="SSF46894">
    <property type="entry name" value="C-terminal effector domain of the bipartite response regulators"/>
    <property type="match status" value="1"/>
</dbReference>
<evidence type="ECO:0000256" key="1">
    <source>
        <dbReference type="ARBA" id="ARBA00005820"/>
    </source>
</evidence>
<dbReference type="GO" id="GO:0043531">
    <property type="term" value="F:ADP binding"/>
    <property type="evidence" value="ECO:0007669"/>
    <property type="project" value="InterPro"/>
</dbReference>
<evidence type="ECO:0000313" key="5">
    <source>
        <dbReference type="EMBL" id="MDQ0146805.1"/>
    </source>
</evidence>
<organism evidence="5 6">
    <name type="scientific">Pseudarthrobacter niigatensis</name>
    <dbReference type="NCBI Taxonomy" id="369935"/>
    <lineage>
        <taxon>Bacteria</taxon>
        <taxon>Bacillati</taxon>
        <taxon>Actinomycetota</taxon>
        <taxon>Actinomycetes</taxon>
        <taxon>Micrococcales</taxon>
        <taxon>Micrococcaceae</taxon>
        <taxon>Pseudarthrobacter</taxon>
    </lineage>
</organism>
<dbReference type="InterPro" id="IPR011990">
    <property type="entry name" value="TPR-like_helical_dom_sf"/>
</dbReference>
<dbReference type="GO" id="GO:0006355">
    <property type="term" value="P:regulation of DNA-templated transcription"/>
    <property type="evidence" value="ECO:0007669"/>
    <property type="project" value="InterPro"/>
</dbReference>
<name>A0AAJ1WGJ6_9MICC</name>
<dbReference type="Gene3D" id="1.10.10.10">
    <property type="entry name" value="Winged helix-like DNA-binding domain superfamily/Winged helix DNA-binding domain"/>
    <property type="match status" value="1"/>
</dbReference>
<dbReference type="PANTHER" id="PTHR47691">
    <property type="entry name" value="REGULATOR-RELATED"/>
    <property type="match status" value="1"/>
</dbReference>
<sequence length="986" mass="107337">MGALRIGALGPLDVIAGGSPVVVKGGKQRIVLACLALRANSVVTADFLADVLWGDHPPARPGPQMQVYLANLRGLLEPGRPPGVGARHLLSRPGGYSLVVGEDELDLLQFRWLVALGQNAALEGNLPGAATCFRQAVRLFRGSPFPDLADIQAFRAELDQLEEMKLDTYQNLADIELARGRHSLLTGDLQRLVTNHPYREKLWESLALALYRDGRQADALAACRSARKVMVQDLGIEPSERLKELEILVLQQDQSLDAPAVGFLRQAEKVNSVPPAVTPMLGRDSEFEEVCSLYKQEGCRLVTVTGPGGTGKTRLALAVASHIGETMDDGVGWVSMATLTHPEQVPAAIASSLGLGDFGADEPLKMASRFLRQRRLLLVLDNFEHLEKAWPVVLDLLTGAPELRILATSRRRLGLRAEYEFELPPLALPPLDHILPPDVLREVPAVKLFLARGRAVRRHFGVDESNASLLTRVCHRVDGLPLAIELAAAQLRHHSLEELLGELEQGLTSLPGAFRDLPGRQQTITATIAWSYRLLGKGEQELFDHLGVFAANPTTTAVRSICCCVADSGEAEDAALGVLLSHSLVRCYTDTDGNERVGVLHSIREFARQRLLARADADAVYRRHASYYLQLAETLAPALWGYGQISAFRELKADTAEFRSALLWATGQRGSDEVALGLIGHLWHYWELTGNVLEQYREAVKLVERAPDVPPAVLAPALSGAATLSWIVGRYDQAATLHHRAAETFREAGNQQGVAWSLMCLSVQAAQSEDLVLAERLALEALTTPGRGYRTRVSALIVLSRVAYHNGRYDAALELAQECARLARPLGDGWLWGVVLTNLAESLEQAGELDAAERHLQEAVSAAFDLGAYGSLAAFLESLAGICVKKHRPDPAIRMLSATDAYRSDRGVPLEPAERRRIESFIAQARAEAGPVRFGLAWAAGRALTLAQAVAEAADLPQDQDDIRPVEGRTEIQAVAADYHPSTPWS</sequence>
<comment type="caution">
    <text evidence="5">The sequence shown here is derived from an EMBL/GenBank/DDBJ whole genome shotgun (WGS) entry which is preliminary data.</text>
</comment>
<dbReference type="SMART" id="SM01043">
    <property type="entry name" value="BTAD"/>
    <property type="match status" value="1"/>
</dbReference>
<proteinExistence type="inferred from homology"/>
<feature type="DNA-binding region" description="OmpR/PhoB-type" evidence="3">
    <location>
        <begin position="1"/>
        <end position="100"/>
    </location>
</feature>
<dbReference type="PANTHER" id="PTHR47691:SF3">
    <property type="entry name" value="HTH-TYPE TRANSCRIPTIONAL REGULATOR RV0890C-RELATED"/>
    <property type="match status" value="1"/>
</dbReference>
<feature type="domain" description="OmpR/PhoB-type" evidence="4">
    <location>
        <begin position="1"/>
        <end position="100"/>
    </location>
</feature>
<keyword evidence="2 3" id="KW-0238">DNA-binding</keyword>
<dbReference type="Gene3D" id="1.25.40.10">
    <property type="entry name" value="Tetratricopeptide repeat domain"/>
    <property type="match status" value="2"/>
</dbReference>
<reference evidence="5 6" key="1">
    <citation type="submission" date="2023-07" db="EMBL/GenBank/DDBJ databases">
        <title>Sorghum-associated microbial communities from plants grown in Nebraska, USA.</title>
        <authorList>
            <person name="Schachtman D."/>
        </authorList>
    </citation>
    <scope>NUCLEOTIDE SEQUENCE [LARGE SCALE GENOMIC DNA]</scope>
    <source>
        <strain evidence="5 6">DS1001</strain>
    </source>
</reference>
<dbReference type="Gene3D" id="3.40.50.300">
    <property type="entry name" value="P-loop containing nucleotide triphosphate hydrolases"/>
    <property type="match status" value="1"/>
</dbReference>
<dbReference type="InterPro" id="IPR036388">
    <property type="entry name" value="WH-like_DNA-bd_sf"/>
</dbReference>
<dbReference type="InterPro" id="IPR027417">
    <property type="entry name" value="P-loop_NTPase"/>
</dbReference>
<evidence type="ECO:0000313" key="6">
    <source>
        <dbReference type="Proteomes" id="UP001239267"/>
    </source>
</evidence>
<dbReference type="EMBL" id="JAUSTB010000008">
    <property type="protein sequence ID" value="MDQ0146805.1"/>
    <property type="molecule type" value="Genomic_DNA"/>
</dbReference>
<dbReference type="SMART" id="SM00028">
    <property type="entry name" value="TPR"/>
    <property type="match status" value="5"/>
</dbReference>
<dbReference type="InterPro" id="IPR019734">
    <property type="entry name" value="TPR_rpt"/>
</dbReference>
<keyword evidence="6" id="KW-1185">Reference proteome</keyword>
<evidence type="ECO:0000256" key="3">
    <source>
        <dbReference type="PROSITE-ProRule" id="PRU01091"/>
    </source>
</evidence>
<dbReference type="InterPro" id="IPR005158">
    <property type="entry name" value="BTAD"/>
</dbReference>
<evidence type="ECO:0000259" key="4">
    <source>
        <dbReference type="PROSITE" id="PS51755"/>
    </source>
</evidence>
<dbReference type="AlphaFoldDB" id="A0AAJ1WGJ6"/>
<dbReference type="PRINTS" id="PR00364">
    <property type="entry name" value="DISEASERSIST"/>
</dbReference>
<protein>
    <submittedName>
        <fullName evidence="5">ATPase/DNA-binding SARP family transcriptional activator</fullName>
    </submittedName>
</protein>
<dbReference type="InterPro" id="IPR016032">
    <property type="entry name" value="Sig_transdc_resp-reg_C-effctor"/>
</dbReference>
<gene>
    <name evidence="5" type="ORF">J2T23_002707</name>
</gene>
<dbReference type="Pfam" id="PF03704">
    <property type="entry name" value="BTAD"/>
    <property type="match status" value="1"/>
</dbReference>
<dbReference type="PROSITE" id="PS51755">
    <property type="entry name" value="OMPR_PHOB"/>
    <property type="match status" value="1"/>
</dbReference>
<dbReference type="InterPro" id="IPR001867">
    <property type="entry name" value="OmpR/PhoB-type_DNA-bd"/>
</dbReference>
<comment type="similarity">
    <text evidence="1">Belongs to the AfsR/DnrI/RedD regulatory family.</text>
</comment>
<accession>A0AAJ1WGJ6</accession>
<dbReference type="GO" id="GO:0003677">
    <property type="term" value="F:DNA binding"/>
    <property type="evidence" value="ECO:0007669"/>
    <property type="project" value="UniProtKB-UniRule"/>
</dbReference>
<dbReference type="InterPro" id="IPR002182">
    <property type="entry name" value="NB-ARC"/>
</dbReference>
<dbReference type="SUPFAM" id="SSF48452">
    <property type="entry name" value="TPR-like"/>
    <property type="match status" value="2"/>
</dbReference>
<dbReference type="Pfam" id="PF13424">
    <property type="entry name" value="TPR_12"/>
    <property type="match status" value="1"/>
</dbReference>